<dbReference type="Pfam" id="PF00583">
    <property type="entry name" value="Acetyltransf_1"/>
    <property type="match status" value="1"/>
</dbReference>
<dbReference type="Gene3D" id="3.40.630.30">
    <property type="match status" value="1"/>
</dbReference>
<evidence type="ECO:0000259" key="1">
    <source>
        <dbReference type="PROSITE" id="PS51186"/>
    </source>
</evidence>
<protein>
    <submittedName>
        <fullName evidence="2">GNAT family N-acetyltransferase</fullName>
    </submittedName>
</protein>
<evidence type="ECO:0000313" key="2">
    <source>
        <dbReference type="EMBL" id="HJB37834.1"/>
    </source>
</evidence>
<reference evidence="2" key="2">
    <citation type="submission" date="2021-04" db="EMBL/GenBank/DDBJ databases">
        <authorList>
            <person name="Gilroy R."/>
        </authorList>
    </citation>
    <scope>NUCLEOTIDE SEQUENCE</scope>
    <source>
        <strain evidence="2">ChiBcolR8-3208</strain>
    </source>
</reference>
<dbReference type="Proteomes" id="UP000824214">
    <property type="component" value="Unassembled WGS sequence"/>
</dbReference>
<dbReference type="CDD" id="cd04301">
    <property type="entry name" value="NAT_SF"/>
    <property type="match status" value="1"/>
</dbReference>
<organism evidence="2 3">
    <name type="scientific">Candidatus Acutalibacter ornithocaccae</name>
    <dbReference type="NCBI Taxonomy" id="2838416"/>
    <lineage>
        <taxon>Bacteria</taxon>
        <taxon>Bacillati</taxon>
        <taxon>Bacillota</taxon>
        <taxon>Clostridia</taxon>
        <taxon>Eubacteriales</taxon>
        <taxon>Acutalibacteraceae</taxon>
        <taxon>Acutalibacter</taxon>
    </lineage>
</organism>
<dbReference type="EMBL" id="DWXZ01000149">
    <property type="protein sequence ID" value="HJB37834.1"/>
    <property type="molecule type" value="Genomic_DNA"/>
</dbReference>
<dbReference type="SUPFAM" id="SSF55729">
    <property type="entry name" value="Acyl-CoA N-acyltransferases (Nat)"/>
    <property type="match status" value="1"/>
</dbReference>
<evidence type="ECO:0000313" key="3">
    <source>
        <dbReference type="Proteomes" id="UP000824214"/>
    </source>
</evidence>
<dbReference type="PANTHER" id="PTHR43415:SF3">
    <property type="entry name" value="GNAT-FAMILY ACETYLTRANSFERASE"/>
    <property type="match status" value="1"/>
</dbReference>
<comment type="caution">
    <text evidence="2">The sequence shown here is derived from an EMBL/GenBank/DDBJ whole genome shotgun (WGS) entry which is preliminary data.</text>
</comment>
<dbReference type="InterPro" id="IPR016181">
    <property type="entry name" value="Acyl_CoA_acyltransferase"/>
</dbReference>
<proteinExistence type="predicted"/>
<accession>A0A9D2RZL3</accession>
<feature type="domain" description="N-acetyltransferase" evidence="1">
    <location>
        <begin position="2"/>
        <end position="147"/>
    </location>
</feature>
<dbReference type="AlphaFoldDB" id="A0A9D2RZL3"/>
<reference evidence="2" key="1">
    <citation type="journal article" date="2021" name="PeerJ">
        <title>Extensive microbial diversity within the chicken gut microbiome revealed by metagenomics and culture.</title>
        <authorList>
            <person name="Gilroy R."/>
            <person name="Ravi A."/>
            <person name="Getino M."/>
            <person name="Pursley I."/>
            <person name="Horton D.L."/>
            <person name="Alikhan N.F."/>
            <person name="Baker D."/>
            <person name="Gharbi K."/>
            <person name="Hall N."/>
            <person name="Watson M."/>
            <person name="Adriaenssens E.M."/>
            <person name="Foster-Nyarko E."/>
            <person name="Jarju S."/>
            <person name="Secka A."/>
            <person name="Antonio M."/>
            <person name="Oren A."/>
            <person name="Chaudhuri R.R."/>
            <person name="La Ragione R."/>
            <person name="Hildebrand F."/>
            <person name="Pallen M.J."/>
        </authorList>
    </citation>
    <scope>NUCLEOTIDE SEQUENCE</scope>
    <source>
        <strain evidence="2">ChiBcolR8-3208</strain>
    </source>
</reference>
<dbReference type="InterPro" id="IPR000182">
    <property type="entry name" value="GNAT_dom"/>
</dbReference>
<name>A0A9D2RZL3_9FIRM</name>
<gene>
    <name evidence="2" type="ORF">H9942_07185</name>
</gene>
<dbReference type="GO" id="GO:0016747">
    <property type="term" value="F:acyltransferase activity, transferring groups other than amino-acyl groups"/>
    <property type="evidence" value="ECO:0007669"/>
    <property type="project" value="InterPro"/>
</dbReference>
<dbReference type="PANTHER" id="PTHR43415">
    <property type="entry name" value="SPERMIDINE N(1)-ACETYLTRANSFERASE"/>
    <property type="match status" value="1"/>
</dbReference>
<dbReference type="PROSITE" id="PS51186">
    <property type="entry name" value="GNAT"/>
    <property type="match status" value="1"/>
</dbReference>
<sequence>MIKLDEITADNLEVVLKLKVSKEQENFVSTTAYSLAQAYVYRENAYPFAIYADDTLVGFIMFGFYELRNQYTLWKFLIDEKYQNKGYGKMALALGIEYMKKQYDIKEMYTGVAIDNDVAERLYHSVGFQLTGLIENGMKELRYVCKL</sequence>